<accession>A0ABR4H588</accession>
<sequence>MGLSAYQTHAINLGLSLFPFSTLPTLDNSNQPATMLDASQQVSVWAYSIHSRTSNLGVIIAIAGCVAVILRTVVCLLSKSENLGLTELLVVTAKQPTAERLYDERTEEEYAQQRVLLNKDERVSWPVFDFV</sequence>
<gene>
    <name evidence="2" type="ORF">BJX63DRAFT_310025</name>
</gene>
<comment type="caution">
    <text evidence="2">The sequence shown here is derived from an EMBL/GenBank/DDBJ whole genome shotgun (WGS) entry which is preliminary data.</text>
</comment>
<organism evidence="2 3">
    <name type="scientific">Aspergillus granulosus</name>
    <dbReference type="NCBI Taxonomy" id="176169"/>
    <lineage>
        <taxon>Eukaryota</taxon>
        <taxon>Fungi</taxon>
        <taxon>Dikarya</taxon>
        <taxon>Ascomycota</taxon>
        <taxon>Pezizomycotina</taxon>
        <taxon>Eurotiomycetes</taxon>
        <taxon>Eurotiomycetidae</taxon>
        <taxon>Eurotiales</taxon>
        <taxon>Aspergillaceae</taxon>
        <taxon>Aspergillus</taxon>
        <taxon>Aspergillus subgen. Nidulantes</taxon>
    </lineage>
</organism>
<keyword evidence="3" id="KW-1185">Reference proteome</keyword>
<reference evidence="2 3" key="1">
    <citation type="submission" date="2024-07" db="EMBL/GenBank/DDBJ databases">
        <title>Section-level genome sequencing and comparative genomics of Aspergillus sections Usti and Cavernicolus.</title>
        <authorList>
            <consortium name="Lawrence Berkeley National Laboratory"/>
            <person name="Nybo J.L."/>
            <person name="Vesth T.C."/>
            <person name="Theobald S."/>
            <person name="Frisvad J.C."/>
            <person name="Larsen T.O."/>
            <person name="Kjaerboelling I."/>
            <person name="Rothschild-Mancinelli K."/>
            <person name="Lyhne E.K."/>
            <person name="Kogle M.E."/>
            <person name="Barry K."/>
            <person name="Clum A."/>
            <person name="Na H."/>
            <person name="Ledsgaard L."/>
            <person name="Lin J."/>
            <person name="Lipzen A."/>
            <person name="Kuo A."/>
            <person name="Riley R."/>
            <person name="Mondo S."/>
            <person name="Labutti K."/>
            <person name="Haridas S."/>
            <person name="Pangalinan J."/>
            <person name="Salamov A.A."/>
            <person name="Simmons B.A."/>
            <person name="Magnuson J.K."/>
            <person name="Chen J."/>
            <person name="Drula E."/>
            <person name="Henrissat B."/>
            <person name="Wiebenga A."/>
            <person name="Lubbers R.J."/>
            <person name="Gomes A.C."/>
            <person name="Makela M.R."/>
            <person name="Stajich J."/>
            <person name="Grigoriev I.V."/>
            <person name="Mortensen U.H."/>
            <person name="De Vries R.P."/>
            <person name="Baker S.E."/>
            <person name="Andersen M.R."/>
        </authorList>
    </citation>
    <scope>NUCLEOTIDE SEQUENCE [LARGE SCALE GENOMIC DNA]</scope>
    <source>
        <strain evidence="2 3">CBS 588.65</strain>
    </source>
</reference>
<evidence type="ECO:0000256" key="1">
    <source>
        <dbReference type="SAM" id="Phobius"/>
    </source>
</evidence>
<evidence type="ECO:0000313" key="3">
    <source>
        <dbReference type="Proteomes" id="UP001610334"/>
    </source>
</evidence>
<proteinExistence type="predicted"/>
<keyword evidence="1" id="KW-0812">Transmembrane</keyword>
<dbReference type="Proteomes" id="UP001610334">
    <property type="component" value="Unassembled WGS sequence"/>
</dbReference>
<name>A0ABR4H588_9EURO</name>
<protein>
    <submittedName>
        <fullName evidence="2">Uncharacterized protein</fullName>
    </submittedName>
</protein>
<keyword evidence="1" id="KW-0472">Membrane</keyword>
<evidence type="ECO:0000313" key="2">
    <source>
        <dbReference type="EMBL" id="KAL2810606.1"/>
    </source>
</evidence>
<dbReference type="EMBL" id="JBFXLT010000069">
    <property type="protein sequence ID" value="KAL2810606.1"/>
    <property type="molecule type" value="Genomic_DNA"/>
</dbReference>
<feature type="transmembrane region" description="Helical" evidence="1">
    <location>
        <begin position="56"/>
        <end position="77"/>
    </location>
</feature>
<keyword evidence="1" id="KW-1133">Transmembrane helix</keyword>